<proteinExistence type="predicted"/>
<dbReference type="AlphaFoldDB" id="A0A6A5T896"/>
<keyword evidence="2" id="KW-1185">Reference proteome</keyword>
<reference evidence="1" key="1">
    <citation type="journal article" date="2020" name="Stud. Mycol.">
        <title>101 Dothideomycetes genomes: a test case for predicting lifestyles and emergence of pathogens.</title>
        <authorList>
            <person name="Haridas S."/>
            <person name="Albert R."/>
            <person name="Binder M."/>
            <person name="Bloem J."/>
            <person name="Labutti K."/>
            <person name="Salamov A."/>
            <person name="Andreopoulos B."/>
            <person name="Baker S."/>
            <person name="Barry K."/>
            <person name="Bills G."/>
            <person name="Bluhm B."/>
            <person name="Cannon C."/>
            <person name="Castanera R."/>
            <person name="Culley D."/>
            <person name="Daum C."/>
            <person name="Ezra D."/>
            <person name="Gonzalez J."/>
            <person name="Henrissat B."/>
            <person name="Kuo A."/>
            <person name="Liang C."/>
            <person name="Lipzen A."/>
            <person name="Lutzoni F."/>
            <person name="Magnuson J."/>
            <person name="Mondo S."/>
            <person name="Nolan M."/>
            <person name="Ohm R."/>
            <person name="Pangilinan J."/>
            <person name="Park H.-J."/>
            <person name="Ramirez L."/>
            <person name="Alfaro M."/>
            <person name="Sun H."/>
            <person name="Tritt A."/>
            <person name="Yoshinaga Y."/>
            <person name="Zwiers L.-H."/>
            <person name="Turgeon B."/>
            <person name="Goodwin S."/>
            <person name="Spatafora J."/>
            <person name="Crous P."/>
            <person name="Grigoriev I."/>
        </authorList>
    </citation>
    <scope>NUCLEOTIDE SEQUENCE</scope>
    <source>
        <strain evidence="1">CBS 675.92</strain>
    </source>
</reference>
<accession>A0A6A5T896</accession>
<sequence length="85" mass="9528">MELKTDDKSAFSRWADELFPILRSHDEYILDIDNAGIDTFGIANFSCHLAGYVKKDSGITCWVPRRARTKMSFPGMLDNAVGGSR</sequence>
<organism evidence="1 2">
    <name type="scientific">Byssothecium circinans</name>
    <dbReference type="NCBI Taxonomy" id="147558"/>
    <lineage>
        <taxon>Eukaryota</taxon>
        <taxon>Fungi</taxon>
        <taxon>Dikarya</taxon>
        <taxon>Ascomycota</taxon>
        <taxon>Pezizomycotina</taxon>
        <taxon>Dothideomycetes</taxon>
        <taxon>Pleosporomycetidae</taxon>
        <taxon>Pleosporales</taxon>
        <taxon>Massarineae</taxon>
        <taxon>Massarinaceae</taxon>
        <taxon>Byssothecium</taxon>
    </lineage>
</organism>
<dbReference type="Proteomes" id="UP000800035">
    <property type="component" value="Unassembled WGS sequence"/>
</dbReference>
<name>A0A6A5T896_9PLEO</name>
<gene>
    <name evidence="1" type="ORF">CC80DRAFT_498220</name>
</gene>
<evidence type="ECO:0000313" key="1">
    <source>
        <dbReference type="EMBL" id="KAF1948450.1"/>
    </source>
</evidence>
<dbReference type="Gene3D" id="3.90.79.10">
    <property type="entry name" value="Nucleoside Triphosphate Pyrophosphohydrolase"/>
    <property type="match status" value="1"/>
</dbReference>
<protein>
    <submittedName>
        <fullName evidence="1">Uncharacterized protein</fullName>
    </submittedName>
</protein>
<dbReference type="OrthoDB" id="10261522at2759"/>
<dbReference type="EMBL" id="ML977058">
    <property type="protein sequence ID" value="KAF1948450.1"/>
    <property type="molecule type" value="Genomic_DNA"/>
</dbReference>
<evidence type="ECO:0000313" key="2">
    <source>
        <dbReference type="Proteomes" id="UP000800035"/>
    </source>
</evidence>